<dbReference type="Pfam" id="PF10551">
    <property type="entry name" value="MULE"/>
    <property type="match status" value="1"/>
</dbReference>
<dbReference type="RefSeq" id="XP_031374160.1">
    <property type="nucleotide sequence ID" value="XM_031518300.1"/>
</dbReference>
<dbReference type="GeneID" id="116188837"/>
<dbReference type="OrthoDB" id="1422956at2759"/>
<evidence type="ECO:0000313" key="8">
    <source>
        <dbReference type="RefSeq" id="XP_031374160.1"/>
    </source>
</evidence>
<dbReference type="PROSITE" id="PS50966">
    <property type="entry name" value="ZF_SWIM"/>
    <property type="match status" value="1"/>
</dbReference>
<dbReference type="AlphaFoldDB" id="A0A6P8BV33"/>
<evidence type="ECO:0000256" key="2">
    <source>
        <dbReference type="ARBA" id="ARBA00022771"/>
    </source>
</evidence>
<keyword evidence="3" id="KW-0862">Zinc</keyword>
<evidence type="ECO:0000313" key="7">
    <source>
        <dbReference type="Proteomes" id="UP000515151"/>
    </source>
</evidence>
<feature type="domain" description="SWIM-type" evidence="6">
    <location>
        <begin position="175"/>
        <end position="207"/>
    </location>
</feature>
<proteinExistence type="predicted"/>
<evidence type="ECO:0000256" key="4">
    <source>
        <dbReference type="PROSITE-ProRule" id="PRU00325"/>
    </source>
</evidence>
<evidence type="ECO:0000256" key="5">
    <source>
        <dbReference type="SAM" id="MobiDB-lite"/>
    </source>
</evidence>
<accession>A0A6P8BV33</accession>
<keyword evidence="7" id="KW-1185">Reference proteome</keyword>
<dbReference type="PANTHER" id="PTHR31973">
    <property type="entry name" value="POLYPROTEIN, PUTATIVE-RELATED"/>
    <property type="match status" value="1"/>
</dbReference>
<gene>
    <name evidence="8" type="primary">LOC116188837</name>
</gene>
<dbReference type="InterPro" id="IPR018289">
    <property type="entry name" value="MULE_transposase_dom"/>
</dbReference>
<dbReference type="GO" id="GO:0008270">
    <property type="term" value="F:zinc ion binding"/>
    <property type="evidence" value="ECO:0007669"/>
    <property type="project" value="UniProtKB-KW"/>
</dbReference>
<dbReference type="SMART" id="SM00575">
    <property type="entry name" value="ZnF_PMZ"/>
    <property type="match status" value="1"/>
</dbReference>
<evidence type="ECO:0000256" key="1">
    <source>
        <dbReference type="ARBA" id="ARBA00022723"/>
    </source>
</evidence>
<dbReference type="PANTHER" id="PTHR31973:SF187">
    <property type="entry name" value="MUTATOR TRANSPOSASE MUDRA PROTEIN"/>
    <property type="match status" value="1"/>
</dbReference>
<feature type="compositionally biased region" description="Polar residues" evidence="5">
    <location>
        <begin position="304"/>
        <end position="313"/>
    </location>
</feature>
<feature type="region of interest" description="Disordered" evidence="5">
    <location>
        <begin position="289"/>
        <end position="313"/>
    </location>
</feature>
<reference evidence="8" key="2">
    <citation type="submission" date="2025-08" db="UniProtKB">
        <authorList>
            <consortium name="RefSeq"/>
        </authorList>
    </citation>
    <scope>IDENTIFICATION</scope>
    <source>
        <tissue evidence="8">Leaf</tissue>
    </source>
</reference>
<reference evidence="7" key="1">
    <citation type="journal article" date="2020" name="Plant Biotechnol. J.">
        <title>The pomegranate (Punica granatum L.) draft genome dissects genetic divergence between soft- and hard-seeded cultivars.</title>
        <authorList>
            <person name="Luo X."/>
            <person name="Li H."/>
            <person name="Wu Z."/>
            <person name="Yao W."/>
            <person name="Zhao P."/>
            <person name="Cao D."/>
            <person name="Yu H."/>
            <person name="Li K."/>
            <person name="Poudel K."/>
            <person name="Zhao D."/>
            <person name="Zhang F."/>
            <person name="Xia X."/>
            <person name="Chen L."/>
            <person name="Wang Q."/>
            <person name="Jing D."/>
            <person name="Cao S."/>
        </authorList>
    </citation>
    <scope>NUCLEOTIDE SEQUENCE [LARGE SCALE GENOMIC DNA]</scope>
    <source>
        <strain evidence="7">cv. Tunisia</strain>
    </source>
</reference>
<dbReference type="InterPro" id="IPR006564">
    <property type="entry name" value="Znf_PMZ"/>
</dbReference>
<keyword evidence="2 4" id="KW-0863">Zinc-finger</keyword>
<dbReference type="Pfam" id="PF04434">
    <property type="entry name" value="SWIM"/>
    <property type="match status" value="1"/>
</dbReference>
<dbReference type="Proteomes" id="UP000515151">
    <property type="component" value="Chromosome 8"/>
</dbReference>
<keyword evidence="1" id="KW-0479">Metal-binding</keyword>
<evidence type="ECO:0000256" key="3">
    <source>
        <dbReference type="ARBA" id="ARBA00022833"/>
    </source>
</evidence>
<sequence>MYICFDASKRGLLAGCRPLIGLDGCFLKGYYGGTLLAAVTQDPTHAFYVIAYGVVERETKDNWSWLLRMLLEDIGDPREHGWEFISDMQKFNAAIVKYRARPIINMLEEIGLYLMRKMNSNRNQIARYRGPITPTAQSKLEIAKRDSHKWHALWARDPELAKFQVQHIYSSNHQHVVDLKMSTCSCREWDLCGIPCKHAVACMHSVGIDAEKHVNPCHSRETWDRIYAPYIAPLRGKDQWMKSSAKPVEAPRFAKGNDVPQNPYKFKRKYKEIQCGRCGEREHNVKRCKGTLSNDKQRKKAKTDTSPQNASAL</sequence>
<protein>
    <submittedName>
        <fullName evidence="8">Uncharacterized protein LOC116188837</fullName>
    </submittedName>
</protein>
<dbReference type="InterPro" id="IPR007527">
    <property type="entry name" value="Znf_SWIM"/>
</dbReference>
<evidence type="ECO:0000259" key="6">
    <source>
        <dbReference type="PROSITE" id="PS50966"/>
    </source>
</evidence>
<organism evidence="7 8">
    <name type="scientific">Punica granatum</name>
    <name type="common">Pomegranate</name>
    <dbReference type="NCBI Taxonomy" id="22663"/>
    <lineage>
        <taxon>Eukaryota</taxon>
        <taxon>Viridiplantae</taxon>
        <taxon>Streptophyta</taxon>
        <taxon>Embryophyta</taxon>
        <taxon>Tracheophyta</taxon>
        <taxon>Spermatophyta</taxon>
        <taxon>Magnoliopsida</taxon>
        <taxon>eudicotyledons</taxon>
        <taxon>Gunneridae</taxon>
        <taxon>Pentapetalae</taxon>
        <taxon>rosids</taxon>
        <taxon>malvids</taxon>
        <taxon>Myrtales</taxon>
        <taxon>Lythraceae</taxon>
        <taxon>Punica</taxon>
    </lineage>
</organism>
<name>A0A6P8BV33_PUNGR</name>